<dbReference type="InterPro" id="IPR019923">
    <property type="entry name" value="Lucif-like_OxRdtase_MSMEG_2516"/>
</dbReference>
<keyword evidence="4" id="KW-0503">Monooxygenase</keyword>
<dbReference type="PANTHER" id="PTHR42847">
    <property type="entry name" value="ALKANESULFONATE MONOOXYGENASE"/>
    <property type="match status" value="1"/>
</dbReference>
<evidence type="ECO:0000256" key="1">
    <source>
        <dbReference type="ARBA" id="ARBA00022630"/>
    </source>
</evidence>
<accession>A0A375YRP2</accession>
<protein>
    <submittedName>
        <fullName evidence="6">Flavin-dependent oxidoreductase, F420-dependent methylene-tetrahydromethanopterin reductase [Saccharomonospora viridis DSM]</fullName>
    </submittedName>
</protein>
<dbReference type="SUPFAM" id="SSF51679">
    <property type="entry name" value="Bacterial luciferase-like"/>
    <property type="match status" value="1"/>
</dbReference>
<dbReference type="Gene3D" id="3.20.20.30">
    <property type="entry name" value="Luciferase-like domain"/>
    <property type="match status" value="1"/>
</dbReference>
<evidence type="ECO:0000256" key="2">
    <source>
        <dbReference type="ARBA" id="ARBA00022643"/>
    </source>
</evidence>
<evidence type="ECO:0000256" key="3">
    <source>
        <dbReference type="ARBA" id="ARBA00023002"/>
    </source>
</evidence>
<dbReference type="Pfam" id="PF00296">
    <property type="entry name" value="Bac_luciferase"/>
    <property type="match status" value="1"/>
</dbReference>
<sequence length="300" mass="32747">MKKADAYMPQPIPLQTCPYDHNVAKEFRFGVGVTRVRSRTDLEQSARRAEALGFDVLQVPDHLGGPAPFPVMTAIAMATSTLRVGTFVVNSAFYRPALLARDVEALHTLSDGRFELGLGTGYVKEEFDAAGIPFPSAGERVDHLRATAEYMAAQLPDVPLMIAGNGDRVLRTAARVADIIGFTGGDRAATADRDPLAERIAFVRDAAGDRFDDLELNLAITAMPVDDSGRPDLTIPRISLPGLSDEELLRHPGVLSGSTEQIAEQIIRYRDVYGISYLIVQMRHAEAFGTVIEVLRQSQR</sequence>
<dbReference type="InterPro" id="IPR050172">
    <property type="entry name" value="SsuD_RutA_monooxygenase"/>
</dbReference>
<dbReference type="Proteomes" id="UP000252008">
    <property type="component" value="Unassembled WGS sequence"/>
</dbReference>
<reference evidence="6 7" key="1">
    <citation type="submission" date="2018-05" db="EMBL/GenBank/DDBJ databases">
        <authorList>
            <consortium name="IHU Genomes"/>
        </authorList>
    </citation>
    <scope>NUCLEOTIDE SEQUENCE [LARGE SCALE GENOMIC DNA]</scope>
    <source>
        <strain evidence="6 7">P7335</strain>
    </source>
</reference>
<dbReference type="PANTHER" id="PTHR42847:SF4">
    <property type="entry name" value="ALKANESULFONATE MONOOXYGENASE-RELATED"/>
    <property type="match status" value="1"/>
</dbReference>
<evidence type="ECO:0000259" key="5">
    <source>
        <dbReference type="Pfam" id="PF00296"/>
    </source>
</evidence>
<name>A0A375YRP2_MYCPF</name>
<feature type="domain" description="Luciferase-like" evidence="5">
    <location>
        <begin position="38"/>
        <end position="199"/>
    </location>
</feature>
<keyword evidence="3" id="KW-0560">Oxidoreductase</keyword>
<dbReference type="STRING" id="39692.BST38_17605"/>
<dbReference type="InterPro" id="IPR036661">
    <property type="entry name" value="Luciferase-like_sf"/>
</dbReference>
<proteinExistence type="predicted"/>
<organism evidence="6 7">
    <name type="scientific">Mycolicibacterium parafortuitum</name>
    <name type="common">Mycobacterium parafortuitum</name>
    <dbReference type="NCBI Taxonomy" id="39692"/>
    <lineage>
        <taxon>Bacteria</taxon>
        <taxon>Bacillati</taxon>
        <taxon>Actinomycetota</taxon>
        <taxon>Actinomycetes</taxon>
        <taxon>Mycobacteriales</taxon>
        <taxon>Mycobacteriaceae</taxon>
        <taxon>Mycolicibacterium</taxon>
    </lineage>
</organism>
<evidence type="ECO:0000313" key="7">
    <source>
        <dbReference type="Proteomes" id="UP000252008"/>
    </source>
</evidence>
<dbReference type="AlphaFoldDB" id="A0A375YRP2"/>
<dbReference type="EMBL" id="UEGS01000001">
    <property type="protein sequence ID" value="SRX83877.1"/>
    <property type="molecule type" value="Genomic_DNA"/>
</dbReference>
<dbReference type="GO" id="GO:0046306">
    <property type="term" value="P:alkanesulfonate catabolic process"/>
    <property type="evidence" value="ECO:0007669"/>
    <property type="project" value="TreeGrafter"/>
</dbReference>
<keyword evidence="7" id="KW-1185">Reference proteome</keyword>
<gene>
    <name evidence="6" type="ORF">MPP7335_05661</name>
</gene>
<keyword evidence="1" id="KW-0285">Flavoprotein</keyword>
<evidence type="ECO:0000256" key="4">
    <source>
        <dbReference type="ARBA" id="ARBA00023033"/>
    </source>
</evidence>
<keyword evidence="2" id="KW-0288">FMN</keyword>
<dbReference type="NCBIfam" id="TIGR03621">
    <property type="entry name" value="F420_MSMEG_2516"/>
    <property type="match status" value="1"/>
</dbReference>
<dbReference type="GO" id="GO:0008726">
    <property type="term" value="F:alkanesulfonate monooxygenase activity"/>
    <property type="evidence" value="ECO:0007669"/>
    <property type="project" value="TreeGrafter"/>
</dbReference>
<evidence type="ECO:0000313" key="6">
    <source>
        <dbReference type="EMBL" id="SRX83877.1"/>
    </source>
</evidence>
<dbReference type="InterPro" id="IPR011251">
    <property type="entry name" value="Luciferase-like_dom"/>
</dbReference>